<keyword evidence="2" id="KW-1185">Reference proteome</keyword>
<reference evidence="3" key="1">
    <citation type="submission" date="2025-08" db="UniProtKB">
        <authorList>
            <consortium name="RefSeq"/>
        </authorList>
    </citation>
    <scope>IDENTIFICATION</scope>
    <source>
        <tissue evidence="3">Whole sample</tissue>
    </source>
</reference>
<dbReference type="Proteomes" id="UP000694844">
    <property type="component" value="Chromosome 5"/>
</dbReference>
<name>A0A8B8EER9_CRAVI</name>
<protein>
    <submittedName>
        <fullName evidence="3">Uncharacterized protein LOC111133790</fullName>
    </submittedName>
</protein>
<dbReference type="OrthoDB" id="10425582at2759"/>
<dbReference type="AlphaFoldDB" id="A0A8B8EER9"/>
<proteinExistence type="predicted"/>
<evidence type="ECO:0000313" key="3">
    <source>
        <dbReference type="RefSeq" id="XP_022338164.1"/>
    </source>
</evidence>
<feature type="region of interest" description="Disordered" evidence="1">
    <location>
        <begin position="142"/>
        <end position="161"/>
    </location>
</feature>
<dbReference type="KEGG" id="cvn:111133790"/>
<feature type="compositionally biased region" description="Acidic residues" evidence="1">
    <location>
        <begin position="144"/>
        <end position="155"/>
    </location>
</feature>
<gene>
    <name evidence="3" type="primary">LOC111133790</name>
</gene>
<organism evidence="2 3">
    <name type="scientific">Crassostrea virginica</name>
    <name type="common">Eastern oyster</name>
    <dbReference type="NCBI Taxonomy" id="6565"/>
    <lineage>
        <taxon>Eukaryota</taxon>
        <taxon>Metazoa</taxon>
        <taxon>Spiralia</taxon>
        <taxon>Lophotrochozoa</taxon>
        <taxon>Mollusca</taxon>
        <taxon>Bivalvia</taxon>
        <taxon>Autobranchia</taxon>
        <taxon>Pteriomorphia</taxon>
        <taxon>Ostreida</taxon>
        <taxon>Ostreoidea</taxon>
        <taxon>Ostreidae</taxon>
        <taxon>Crassostrea</taxon>
    </lineage>
</organism>
<sequence>MKKKEMKSVLIQYLHQNPPKFSLRHIGFSDGGEWSLFLRTECPEALLAYAIAQKYHVILHVIAIGSKHAEELKFYPHAHIQGNEERHIFVAYLVDDSYLLLAPMEEIDFPSHVRSSDEFQMCLTRIKNLEKENKSLRRKLKDVEEGEEEKEEEKEDLPSDHKVALSDHVSLRLRRNSNNIEITNLRQQLQLIKLKIENKRT</sequence>
<evidence type="ECO:0000313" key="2">
    <source>
        <dbReference type="Proteomes" id="UP000694844"/>
    </source>
</evidence>
<evidence type="ECO:0000256" key="1">
    <source>
        <dbReference type="SAM" id="MobiDB-lite"/>
    </source>
</evidence>
<dbReference type="RefSeq" id="XP_022338164.1">
    <property type="nucleotide sequence ID" value="XM_022482456.1"/>
</dbReference>
<dbReference type="GeneID" id="111133790"/>
<accession>A0A8B8EER9</accession>